<organism evidence="1 2">
    <name type="scientific">Zarea fungicola</name>
    <dbReference type="NCBI Taxonomy" id="93591"/>
    <lineage>
        <taxon>Eukaryota</taxon>
        <taxon>Fungi</taxon>
        <taxon>Dikarya</taxon>
        <taxon>Ascomycota</taxon>
        <taxon>Pezizomycotina</taxon>
        <taxon>Sordariomycetes</taxon>
        <taxon>Hypocreomycetidae</taxon>
        <taxon>Hypocreales</taxon>
        <taxon>Cordycipitaceae</taxon>
        <taxon>Zarea</taxon>
    </lineage>
</organism>
<comment type="caution">
    <text evidence="1">The sequence shown here is derived from an EMBL/GenBank/DDBJ whole genome shotgun (WGS) entry which is preliminary data.</text>
</comment>
<name>A0ACC1NXS8_9HYPO</name>
<reference evidence="1" key="1">
    <citation type="submission" date="2022-08" db="EMBL/GenBank/DDBJ databases">
        <title>Genome Sequence of Lecanicillium fungicola.</title>
        <authorList>
            <person name="Buettner E."/>
        </authorList>
    </citation>
    <scope>NUCLEOTIDE SEQUENCE</scope>
    <source>
        <strain evidence="1">Babe33</strain>
    </source>
</reference>
<evidence type="ECO:0000313" key="2">
    <source>
        <dbReference type="Proteomes" id="UP001143910"/>
    </source>
</evidence>
<dbReference type="Proteomes" id="UP001143910">
    <property type="component" value="Unassembled WGS sequence"/>
</dbReference>
<accession>A0ACC1NXS8</accession>
<evidence type="ECO:0000313" key="1">
    <source>
        <dbReference type="EMBL" id="KAJ2983376.1"/>
    </source>
</evidence>
<gene>
    <name evidence="1" type="ORF">NQ176_g730</name>
</gene>
<proteinExistence type="predicted"/>
<sequence length="339" mass="35151">MKVATVILSLASLSFASPAILGRGATLTQRDGASIASALGAVDAKVNALNAAIGANPPVPSTIISGADAVNAAIEAGIAAVKQSAALSDMDALNLISPTQTLSADTNKTITNLIAVKSPIDALGYGCLTLQKLQSQFAAAQEFSADIVALVPAGLQSTAQGLSAGIAGAIQNGINAYSGDHFDDFDDFDRLHYFNHFGHNYLHYLDYLSHFNHLDDLDCLFNNHSAPLELLDTTTQPPSSSSTQPPTTSSTSSATQSVSTTTSTSTQPSRTTCSSAATATATATATVTQVGPTVTATVTKTVTASAPPKTTCHQTTVTSIKTVTKTTTRIEPWWCDDWW</sequence>
<keyword evidence="2" id="KW-1185">Reference proteome</keyword>
<dbReference type="EMBL" id="JANJQO010000032">
    <property type="protein sequence ID" value="KAJ2983376.1"/>
    <property type="molecule type" value="Genomic_DNA"/>
</dbReference>
<protein>
    <submittedName>
        <fullName evidence="1">Uncharacterized protein</fullName>
    </submittedName>
</protein>